<dbReference type="STRING" id="83449.BON30_48945"/>
<sequence length="160" mass="17605">MSEGRSCEGNWKARLYERVRERGYDSLTAFAEARPATSLMALADELGPEDIAGWGSTRATPPAALLGRTRHPVPAQEAHGPRVRPKPSTPCGPRMRRTPTRQGSRRDVRAAGAYRAWLWVVASALVVVFHIATSRGGKVTRQLLGSDFAGFLMAVWFDFL</sequence>
<evidence type="ECO:0000256" key="1">
    <source>
        <dbReference type="SAM" id="MobiDB-lite"/>
    </source>
</evidence>
<reference evidence="3 4" key="2">
    <citation type="submission" date="2016-12" db="EMBL/GenBank/DDBJ databases">
        <title>Draft Genome Sequence of Cystobacter ferrugineus Strain Cbfe23.</title>
        <authorList>
            <person name="Akbar S."/>
            <person name="Dowd S.E."/>
            <person name="Stevens D.C."/>
        </authorList>
    </citation>
    <scope>NUCLEOTIDE SEQUENCE [LARGE SCALE GENOMIC DNA]</scope>
    <source>
        <strain evidence="3 4">Cbfe23</strain>
    </source>
</reference>
<dbReference type="EMBL" id="MPIN01000041">
    <property type="protein sequence ID" value="OJH33384.1"/>
    <property type="molecule type" value="Genomic_DNA"/>
</dbReference>
<proteinExistence type="predicted"/>
<evidence type="ECO:0000313" key="4">
    <source>
        <dbReference type="Proteomes" id="UP000182229"/>
    </source>
</evidence>
<dbReference type="AlphaFoldDB" id="A0A1L9ATS6"/>
<reference evidence="4" key="1">
    <citation type="submission" date="2016-11" db="EMBL/GenBank/DDBJ databases">
        <authorList>
            <person name="Shukria A."/>
            <person name="Stevens D.C."/>
        </authorList>
    </citation>
    <scope>NUCLEOTIDE SEQUENCE [LARGE SCALE GENOMIC DNA]</scope>
    <source>
        <strain evidence="4">Cbfe23</strain>
    </source>
</reference>
<feature type="region of interest" description="Disordered" evidence="1">
    <location>
        <begin position="62"/>
        <end position="105"/>
    </location>
</feature>
<keyword evidence="4" id="KW-1185">Reference proteome</keyword>
<keyword evidence="2" id="KW-1133">Transmembrane helix</keyword>
<accession>A0A1L9ATS6</accession>
<protein>
    <submittedName>
        <fullName evidence="3">Uncharacterized protein</fullName>
    </submittedName>
</protein>
<evidence type="ECO:0000313" key="3">
    <source>
        <dbReference type="EMBL" id="OJH33384.1"/>
    </source>
</evidence>
<keyword evidence="2" id="KW-0812">Transmembrane</keyword>
<feature type="transmembrane region" description="Helical" evidence="2">
    <location>
        <begin position="114"/>
        <end position="133"/>
    </location>
</feature>
<organism evidence="3 4">
    <name type="scientific">Cystobacter ferrugineus</name>
    <dbReference type="NCBI Taxonomy" id="83449"/>
    <lineage>
        <taxon>Bacteria</taxon>
        <taxon>Pseudomonadati</taxon>
        <taxon>Myxococcota</taxon>
        <taxon>Myxococcia</taxon>
        <taxon>Myxococcales</taxon>
        <taxon>Cystobacterineae</taxon>
        <taxon>Archangiaceae</taxon>
        <taxon>Cystobacter</taxon>
    </lineage>
</organism>
<keyword evidence="2" id="KW-0472">Membrane</keyword>
<dbReference type="Proteomes" id="UP000182229">
    <property type="component" value="Unassembled WGS sequence"/>
</dbReference>
<comment type="caution">
    <text evidence="3">The sequence shown here is derived from an EMBL/GenBank/DDBJ whole genome shotgun (WGS) entry which is preliminary data.</text>
</comment>
<gene>
    <name evidence="3" type="ORF">BON30_48945</name>
</gene>
<name>A0A1L9ATS6_9BACT</name>
<evidence type="ECO:0000256" key="2">
    <source>
        <dbReference type="SAM" id="Phobius"/>
    </source>
</evidence>